<sequence>MELAKVTSKGQVTIPAAIRKLLGIQEGDKILFVEEGEKVVMVNASTNALLKAQKAFEGVAEESGIRNEQDVIDLVKEVRAERGDVYICE</sequence>
<keyword evidence="1 3" id="KW-0238">DNA-binding</keyword>
<evidence type="ECO:0000313" key="4">
    <source>
        <dbReference type="Proteomes" id="UP000474104"/>
    </source>
</evidence>
<dbReference type="Pfam" id="PF04014">
    <property type="entry name" value="MazE_antitoxin"/>
    <property type="match status" value="1"/>
</dbReference>
<dbReference type="InterPro" id="IPR007159">
    <property type="entry name" value="SpoVT-AbrB_dom"/>
</dbReference>
<dbReference type="NCBIfam" id="TIGR01439">
    <property type="entry name" value="lp_hng_hel_AbrB"/>
    <property type="match status" value="1"/>
</dbReference>
<dbReference type="AlphaFoldDB" id="A0A9X5H3L8"/>
<comment type="caution">
    <text evidence="3">The sequence shown here is derived from an EMBL/GenBank/DDBJ whole genome shotgun (WGS) entry which is preliminary data.</text>
</comment>
<dbReference type="PROSITE" id="PS51740">
    <property type="entry name" value="SPOVT_ABRB"/>
    <property type="match status" value="1"/>
</dbReference>
<dbReference type="InterPro" id="IPR052975">
    <property type="entry name" value="Repressor-like_regulatory"/>
</dbReference>
<organism evidence="3 4">
    <name type="scientific">Schaedlerella arabinosiphila</name>
    <dbReference type="NCBI Taxonomy" id="2044587"/>
    <lineage>
        <taxon>Bacteria</taxon>
        <taxon>Bacillati</taxon>
        <taxon>Bacillota</taxon>
        <taxon>Clostridia</taxon>
        <taxon>Lachnospirales</taxon>
        <taxon>Lachnospiraceae</taxon>
        <taxon>Schaedlerella</taxon>
    </lineage>
</organism>
<protein>
    <submittedName>
        <fullName evidence="3">AbrB/MazE/SpoVT family DNA-binding domain-containing protein</fullName>
    </submittedName>
</protein>
<proteinExistence type="predicted"/>
<evidence type="ECO:0000259" key="2">
    <source>
        <dbReference type="PROSITE" id="PS51740"/>
    </source>
</evidence>
<accession>A0A9X5H3L8</accession>
<dbReference type="RefSeq" id="WP_004068734.1">
    <property type="nucleotide sequence ID" value="NZ_CASCYM010000092.1"/>
</dbReference>
<gene>
    <name evidence="3" type="ORF">FMM80_01240</name>
</gene>
<reference evidence="3 4" key="1">
    <citation type="submission" date="2019-07" db="EMBL/GenBank/DDBJ databases">
        <title>Draft genome sequences of 15 bacterial species constituting the stable defined intestinal microbiota of the GM15 gnotobiotic mouse model.</title>
        <authorList>
            <person name="Elie C."/>
            <person name="Mathieu A."/>
            <person name="Saliou A."/>
            <person name="Darnaud M."/>
            <person name="Leulier F."/>
            <person name="Tamellini A."/>
        </authorList>
    </citation>
    <scope>NUCLEOTIDE SEQUENCE [LARGE SCALE GENOMIC DNA]</scope>
    <source>
        <strain evidence="4">ASF 502</strain>
    </source>
</reference>
<evidence type="ECO:0000256" key="1">
    <source>
        <dbReference type="PROSITE-ProRule" id="PRU01076"/>
    </source>
</evidence>
<dbReference type="GO" id="GO:0003677">
    <property type="term" value="F:DNA binding"/>
    <property type="evidence" value="ECO:0007669"/>
    <property type="project" value="UniProtKB-UniRule"/>
</dbReference>
<evidence type="ECO:0000313" key="3">
    <source>
        <dbReference type="EMBL" id="NDO67432.1"/>
    </source>
</evidence>
<dbReference type="PANTHER" id="PTHR34860:SF6">
    <property type="entry name" value="REPRESSOR-LIKE PROTEIN SSO7C3"/>
    <property type="match status" value="1"/>
</dbReference>
<dbReference type="OrthoDB" id="9811597at2"/>
<name>A0A9X5H3L8_9FIRM</name>
<dbReference type="SMART" id="SM00966">
    <property type="entry name" value="SpoVT_AbrB"/>
    <property type="match status" value="1"/>
</dbReference>
<dbReference type="Gene3D" id="2.10.260.10">
    <property type="match status" value="1"/>
</dbReference>
<dbReference type="SUPFAM" id="SSF89447">
    <property type="entry name" value="AbrB/MazE/MraZ-like"/>
    <property type="match status" value="1"/>
</dbReference>
<feature type="domain" description="SpoVT-AbrB" evidence="2">
    <location>
        <begin position="1"/>
        <end position="46"/>
    </location>
</feature>
<dbReference type="InterPro" id="IPR037914">
    <property type="entry name" value="SpoVT-AbrB_sf"/>
</dbReference>
<dbReference type="EMBL" id="VIRB01000023">
    <property type="protein sequence ID" value="NDO67432.1"/>
    <property type="molecule type" value="Genomic_DNA"/>
</dbReference>
<dbReference type="PANTHER" id="PTHR34860">
    <property type="entry name" value="REPRESSOR-LIKE PROTEIN SSO7C3"/>
    <property type="match status" value="1"/>
</dbReference>
<dbReference type="Proteomes" id="UP000474104">
    <property type="component" value="Unassembled WGS sequence"/>
</dbReference>